<evidence type="ECO:0000256" key="2">
    <source>
        <dbReference type="SAM" id="SignalP"/>
    </source>
</evidence>
<dbReference type="PANTHER" id="PTHR35936">
    <property type="entry name" value="MEMBRANE-BOUND LYTIC MUREIN TRANSGLYCOSYLASE F"/>
    <property type="match status" value="1"/>
</dbReference>
<dbReference type="Pfam" id="PF00497">
    <property type="entry name" value="SBP_bac_3"/>
    <property type="match status" value="1"/>
</dbReference>
<dbReference type="RefSeq" id="WP_307409557.1">
    <property type="nucleotide sequence ID" value="NZ_JAUSUR010000005.1"/>
</dbReference>
<keyword evidence="5" id="KW-1185">Reference proteome</keyword>
<reference evidence="4 5" key="1">
    <citation type="submission" date="2023-07" db="EMBL/GenBank/DDBJ databases">
        <title>Genomic Encyclopedia of Type Strains, Phase IV (KMG-IV): sequencing the most valuable type-strain genomes for metagenomic binning, comparative biology and taxonomic classification.</title>
        <authorList>
            <person name="Goeker M."/>
        </authorList>
    </citation>
    <scope>NUCLEOTIDE SEQUENCE [LARGE SCALE GENOMIC DNA]</scope>
    <source>
        <strain evidence="4 5">DSM 16784</strain>
    </source>
</reference>
<sequence>MKKFSVLLLAGVLFASGCGGSSDDTSDDKDTFVVGMECNYAPFNWQTSSETDTSVSLGGAGYCDGYDVMIAQEIADELDMDLEIKKLSWDGLQPALDSGEIDAIIAGMTANDDRENGIDFTTPYYESEMVMIVRKGDETESYTDIQQFSGKTVIGQKSTNYDTIIEQIDGVTHATPKATYPEMIVALQNGDVDGITAELPVALGAVEANPDLTVIHFDEGKGFEIDTSVSIGLKEGSRDGDFFNKVQAALDKISEDKRNELMETARENQPKQE</sequence>
<dbReference type="PROSITE" id="PS51257">
    <property type="entry name" value="PROKAR_LIPOPROTEIN"/>
    <property type="match status" value="1"/>
</dbReference>
<protein>
    <submittedName>
        <fullName evidence="4">Lysine transport system substrate-binding protein/putative lysine transport system permease protein</fullName>
    </submittedName>
</protein>
<dbReference type="SUPFAM" id="SSF53850">
    <property type="entry name" value="Periplasmic binding protein-like II"/>
    <property type="match status" value="1"/>
</dbReference>
<dbReference type="InterPro" id="IPR001638">
    <property type="entry name" value="Solute-binding_3/MltF_N"/>
</dbReference>
<evidence type="ECO:0000259" key="3">
    <source>
        <dbReference type="SMART" id="SM00062"/>
    </source>
</evidence>
<feature type="domain" description="Solute-binding protein family 3/N-terminal" evidence="3">
    <location>
        <begin position="31"/>
        <end position="263"/>
    </location>
</feature>
<feature type="signal peptide" evidence="2">
    <location>
        <begin position="1"/>
        <end position="21"/>
    </location>
</feature>
<evidence type="ECO:0000313" key="5">
    <source>
        <dbReference type="Proteomes" id="UP001230220"/>
    </source>
</evidence>
<dbReference type="EMBL" id="JAUSUR010000005">
    <property type="protein sequence ID" value="MDQ0362182.1"/>
    <property type="molecule type" value="Genomic_DNA"/>
</dbReference>
<evidence type="ECO:0000313" key="4">
    <source>
        <dbReference type="EMBL" id="MDQ0362182.1"/>
    </source>
</evidence>
<evidence type="ECO:0000256" key="1">
    <source>
        <dbReference type="ARBA" id="ARBA00022729"/>
    </source>
</evidence>
<accession>A0ABU0E5N3</accession>
<dbReference type="Gene3D" id="3.40.190.10">
    <property type="entry name" value="Periplasmic binding protein-like II"/>
    <property type="match status" value="2"/>
</dbReference>
<feature type="chain" id="PRO_5045173677" evidence="2">
    <location>
        <begin position="22"/>
        <end position="273"/>
    </location>
</feature>
<keyword evidence="1 2" id="KW-0732">Signal</keyword>
<proteinExistence type="predicted"/>
<dbReference type="CDD" id="cd13627">
    <property type="entry name" value="PBP2_AA_binding_like_2"/>
    <property type="match status" value="1"/>
</dbReference>
<dbReference type="Proteomes" id="UP001230220">
    <property type="component" value="Unassembled WGS sequence"/>
</dbReference>
<comment type="caution">
    <text evidence="4">The sequence shown here is derived from an EMBL/GenBank/DDBJ whole genome shotgun (WGS) entry which is preliminary data.</text>
</comment>
<name>A0ABU0E5N3_9FIRM</name>
<organism evidence="4 5">
    <name type="scientific">Breznakia pachnodae</name>
    <dbReference type="NCBI Taxonomy" id="265178"/>
    <lineage>
        <taxon>Bacteria</taxon>
        <taxon>Bacillati</taxon>
        <taxon>Bacillota</taxon>
        <taxon>Erysipelotrichia</taxon>
        <taxon>Erysipelotrichales</taxon>
        <taxon>Erysipelotrichaceae</taxon>
        <taxon>Breznakia</taxon>
    </lineage>
</organism>
<gene>
    <name evidence="4" type="ORF">J2S15_002935</name>
</gene>
<dbReference type="PANTHER" id="PTHR35936:SF19">
    <property type="entry name" value="AMINO-ACID-BINDING PROTEIN YXEM-RELATED"/>
    <property type="match status" value="1"/>
</dbReference>
<dbReference type="SMART" id="SM00062">
    <property type="entry name" value="PBPb"/>
    <property type="match status" value="1"/>
</dbReference>